<evidence type="ECO:0000256" key="4">
    <source>
        <dbReference type="ARBA" id="ARBA00022679"/>
    </source>
</evidence>
<feature type="region of interest" description="Interaction with substrate tRNA" evidence="10">
    <location>
        <begin position="40"/>
        <end position="43"/>
    </location>
</feature>
<dbReference type="Pfam" id="PF01715">
    <property type="entry name" value="IPPT"/>
    <property type="match status" value="1"/>
</dbReference>
<evidence type="ECO:0000256" key="12">
    <source>
        <dbReference type="RuleBase" id="RU003784"/>
    </source>
</evidence>
<feature type="binding site" evidence="10">
    <location>
        <begin position="15"/>
        <end position="22"/>
    </location>
    <ligand>
        <name>ATP</name>
        <dbReference type="ChEBI" id="CHEBI:30616"/>
    </ligand>
</feature>
<evidence type="ECO:0000256" key="3">
    <source>
        <dbReference type="ARBA" id="ARBA00005842"/>
    </source>
</evidence>
<keyword evidence="5 10" id="KW-0819">tRNA processing</keyword>
<protein>
    <recommendedName>
        <fullName evidence="10">tRNA dimethylallyltransferase</fullName>
        <ecNumber evidence="10">2.5.1.75</ecNumber>
    </recommendedName>
    <alternativeName>
        <fullName evidence="10">Dimethylallyl diphosphate:tRNA dimethylallyltransferase</fullName>
        <shortName evidence="10">DMAPP:tRNA dimethylallyltransferase</shortName>
        <shortName evidence="10">DMATase</shortName>
    </alternativeName>
    <alternativeName>
        <fullName evidence="10">Isopentenyl-diphosphate:tRNA isopentenyltransferase</fullName>
        <shortName evidence="10">IPP transferase</shortName>
        <shortName evidence="10">IPPT</shortName>
        <shortName evidence="10">IPTase</shortName>
    </alternativeName>
</protein>
<dbReference type="NCBIfam" id="TIGR00174">
    <property type="entry name" value="miaA"/>
    <property type="match status" value="1"/>
</dbReference>
<sequence length="309" mass="35103">MPSESDPIRIVVICGPTGTGKTAAAIEIAKAIGAVIVSADSMQVYRYMDIGTAKPTPAERTAVTHHLIDVMDPDEAFDAQQYVALADSVIEDLFRRKIPVLVVGGTGLYIRALRYGLFSAPKIDPMIRSALRAEASERGLAELYDRLRVLDPQSAAALHPNDRQRILRALEVSLSTGRPFSSYLKEHGFRSERYAACVIGLYREREALYERIDRRVDDMLENGFLQEVERLLQMGYSAGLASMQSLGYRHLVDFIDGRMSWEETVRTLKRDTRRYAKRQMTWFQKERNMIWIDAHRTDAMIAVVKDFLR</sequence>
<evidence type="ECO:0000256" key="1">
    <source>
        <dbReference type="ARBA" id="ARBA00001946"/>
    </source>
</evidence>
<dbReference type="EC" id="2.5.1.75" evidence="10"/>
<comment type="caution">
    <text evidence="10">Lacks conserved residue(s) required for the propagation of feature annotation.</text>
</comment>
<evidence type="ECO:0000313" key="14">
    <source>
        <dbReference type="EMBL" id="HGU34306.1"/>
    </source>
</evidence>
<evidence type="ECO:0000256" key="5">
    <source>
        <dbReference type="ARBA" id="ARBA00022694"/>
    </source>
</evidence>
<dbReference type="InterPro" id="IPR039657">
    <property type="entry name" value="Dimethylallyltransferase"/>
</dbReference>
<gene>
    <name evidence="10 14" type="primary">miaA</name>
    <name evidence="14" type="ORF">ENS29_15895</name>
</gene>
<dbReference type="InterPro" id="IPR027417">
    <property type="entry name" value="P-loop_NTPase"/>
</dbReference>
<evidence type="ECO:0000256" key="9">
    <source>
        <dbReference type="ARBA" id="ARBA00049563"/>
    </source>
</evidence>
<dbReference type="Gene3D" id="1.10.20.140">
    <property type="match status" value="1"/>
</dbReference>
<comment type="cofactor">
    <cofactor evidence="1 10">
        <name>Mg(2+)</name>
        <dbReference type="ChEBI" id="CHEBI:18420"/>
    </cofactor>
</comment>
<comment type="function">
    <text evidence="2 10 12">Catalyzes the transfer of a dimethylallyl group onto the adenine at position 37 in tRNAs that read codons beginning with uridine, leading to the formation of N6-(dimethylallyl)adenosine (i(6)A).</text>
</comment>
<evidence type="ECO:0000256" key="8">
    <source>
        <dbReference type="ARBA" id="ARBA00022842"/>
    </source>
</evidence>
<evidence type="ECO:0000256" key="13">
    <source>
        <dbReference type="RuleBase" id="RU003785"/>
    </source>
</evidence>
<dbReference type="GO" id="GO:0005524">
    <property type="term" value="F:ATP binding"/>
    <property type="evidence" value="ECO:0007669"/>
    <property type="project" value="UniProtKB-UniRule"/>
</dbReference>
<comment type="subunit">
    <text evidence="10">Monomer.</text>
</comment>
<comment type="similarity">
    <text evidence="3 10 13">Belongs to the IPP transferase family.</text>
</comment>
<feature type="region of interest" description="Interaction with substrate tRNA" evidence="10">
    <location>
        <begin position="164"/>
        <end position="168"/>
    </location>
</feature>
<reference evidence="14" key="1">
    <citation type="journal article" date="2020" name="mSystems">
        <title>Genome- and Community-Level Interaction Insights into Carbon Utilization and Element Cycling Functions of Hydrothermarchaeota in Hydrothermal Sediment.</title>
        <authorList>
            <person name="Zhou Z."/>
            <person name="Liu Y."/>
            <person name="Xu W."/>
            <person name="Pan J."/>
            <person name="Luo Z.H."/>
            <person name="Li M."/>
        </authorList>
    </citation>
    <scope>NUCLEOTIDE SEQUENCE [LARGE SCALE GENOMIC DNA]</scope>
    <source>
        <strain evidence="14">SpSt-477</strain>
    </source>
</reference>
<dbReference type="PANTHER" id="PTHR11088:SF60">
    <property type="entry name" value="TRNA DIMETHYLALLYLTRANSFERASE"/>
    <property type="match status" value="1"/>
</dbReference>
<accession>A0A7C4RU78</accession>
<dbReference type="AlphaFoldDB" id="A0A7C4RU78"/>
<organism evidence="14">
    <name type="scientific">Desulfatirhabdium butyrativorans</name>
    <dbReference type="NCBI Taxonomy" id="340467"/>
    <lineage>
        <taxon>Bacteria</taxon>
        <taxon>Pseudomonadati</taxon>
        <taxon>Thermodesulfobacteriota</taxon>
        <taxon>Desulfobacteria</taxon>
        <taxon>Desulfobacterales</taxon>
        <taxon>Desulfatirhabdiaceae</taxon>
        <taxon>Desulfatirhabdium</taxon>
    </lineage>
</organism>
<keyword evidence="6 10" id="KW-0547">Nucleotide-binding</keyword>
<dbReference type="PANTHER" id="PTHR11088">
    <property type="entry name" value="TRNA DIMETHYLALLYLTRANSFERASE"/>
    <property type="match status" value="1"/>
</dbReference>
<dbReference type="GO" id="GO:0006400">
    <property type="term" value="P:tRNA modification"/>
    <property type="evidence" value="ECO:0007669"/>
    <property type="project" value="TreeGrafter"/>
</dbReference>
<dbReference type="InterPro" id="IPR018022">
    <property type="entry name" value="IPT"/>
</dbReference>
<comment type="caution">
    <text evidence="14">The sequence shown here is derived from an EMBL/GenBank/DDBJ whole genome shotgun (WGS) entry which is preliminary data.</text>
</comment>
<dbReference type="FunFam" id="1.10.20.140:FF:000001">
    <property type="entry name" value="tRNA dimethylallyltransferase"/>
    <property type="match status" value="1"/>
</dbReference>
<dbReference type="Gene3D" id="3.40.50.300">
    <property type="entry name" value="P-loop containing nucleotide triphosphate hydrolases"/>
    <property type="match status" value="1"/>
</dbReference>
<proteinExistence type="inferred from homology"/>
<evidence type="ECO:0000256" key="6">
    <source>
        <dbReference type="ARBA" id="ARBA00022741"/>
    </source>
</evidence>
<feature type="site" description="Interaction with substrate tRNA" evidence="10">
    <location>
        <position position="106"/>
    </location>
</feature>
<dbReference type="HAMAP" id="MF_00185">
    <property type="entry name" value="IPP_trans"/>
    <property type="match status" value="1"/>
</dbReference>
<keyword evidence="7 10" id="KW-0067">ATP-binding</keyword>
<evidence type="ECO:0000256" key="7">
    <source>
        <dbReference type="ARBA" id="ARBA00022840"/>
    </source>
</evidence>
<dbReference type="GO" id="GO:0052381">
    <property type="term" value="F:tRNA dimethylallyltransferase activity"/>
    <property type="evidence" value="ECO:0007669"/>
    <property type="project" value="UniProtKB-UniRule"/>
</dbReference>
<dbReference type="EMBL" id="DSUH01000366">
    <property type="protein sequence ID" value="HGU34306.1"/>
    <property type="molecule type" value="Genomic_DNA"/>
</dbReference>
<evidence type="ECO:0000256" key="11">
    <source>
        <dbReference type="RuleBase" id="RU003783"/>
    </source>
</evidence>
<comment type="catalytic activity">
    <reaction evidence="9 10 11">
        <text>adenosine(37) in tRNA + dimethylallyl diphosphate = N(6)-dimethylallyladenosine(37) in tRNA + diphosphate</text>
        <dbReference type="Rhea" id="RHEA:26482"/>
        <dbReference type="Rhea" id="RHEA-COMP:10162"/>
        <dbReference type="Rhea" id="RHEA-COMP:10375"/>
        <dbReference type="ChEBI" id="CHEBI:33019"/>
        <dbReference type="ChEBI" id="CHEBI:57623"/>
        <dbReference type="ChEBI" id="CHEBI:74411"/>
        <dbReference type="ChEBI" id="CHEBI:74415"/>
        <dbReference type="EC" id="2.5.1.75"/>
    </reaction>
</comment>
<keyword evidence="8 10" id="KW-0460">Magnesium</keyword>
<feature type="binding site" evidence="10">
    <location>
        <begin position="17"/>
        <end position="22"/>
    </location>
    <ligand>
        <name>substrate</name>
    </ligand>
</feature>
<evidence type="ECO:0000256" key="10">
    <source>
        <dbReference type="HAMAP-Rule" id="MF_00185"/>
    </source>
</evidence>
<name>A0A7C4RU78_9BACT</name>
<dbReference type="SUPFAM" id="SSF52540">
    <property type="entry name" value="P-loop containing nucleoside triphosphate hydrolases"/>
    <property type="match status" value="2"/>
</dbReference>
<keyword evidence="4 10" id="KW-0808">Transferase</keyword>
<evidence type="ECO:0000256" key="2">
    <source>
        <dbReference type="ARBA" id="ARBA00003213"/>
    </source>
</evidence>
<feature type="site" description="Interaction with substrate tRNA" evidence="10">
    <location>
        <position position="128"/>
    </location>
</feature>